<dbReference type="EMBL" id="KQ947422">
    <property type="protein sequence ID" value="KUJ13221.1"/>
    <property type="molecule type" value="Genomic_DNA"/>
</dbReference>
<keyword evidence="4" id="KW-1185">Reference proteome</keyword>
<dbReference type="KEGG" id="psco:LY89DRAFT_737199"/>
<evidence type="ECO:0000256" key="2">
    <source>
        <dbReference type="SAM" id="MobiDB-lite"/>
    </source>
</evidence>
<dbReference type="Proteomes" id="UP000070700">
    <property type="component" value="Unassembled WGS sequence"/>
</dbReference>
<feature type="coiled-coil region" evidence="1">
    <location>
        <begin position="154"/>
        <end position="209"/>
    </location>
</feature>
<dbReference type="AlphaFoldDB" id="A0A194WZ39"/>
<proteinExistence type="predicted"/>
<protein>
    <submittedName>
        <fullName evidence="3">Uncharacterized protein</fullName>
    </submittedName>
</protein>
<sequence>MLLKNMSLKIAKSLSRSSRFKGCLKFHVPHFLQQIRGQQGTISVLLQTLQMTSIEDIRATVKENYLLLQQVYRGMRRLRHSYPGIKAPGSIFEEKVEIESINTTVSSTTFAFDNDVVDSKAYRRAFFQMPAALQSLEEQSEGTLKDSDFLYDRMSTLKSILKDRENENIQLREQIGKFGKINSSLVVQIQEKDKKYETTVANLEAAERSKKPLLAQVRSLINRIPDTSHKLWLFAGVDQNTAFNYCVTHDMIDSDMETIVINTDSDDSTCGELRRMVGEMITDHRDLTSTVGDHTALLLGGNSLLIGNLVSTAGRMVWPGPISMSLDDFKQRVELLDDDGIKMEASDMKLLEPCLGDARSLPTIVSEGKVDFLGNEPAQTRRASEDKSLRNLRWSS</sequence>
<feature type="region of interest" description="Disordered" evidence="2">
    <location>
        <begin position="376"/>
        <end position="396"/>
    </location>
</feature>
<gene>
    <name evidence="3" type="ORF">LY89DRAFT_737199</name>
</gene>
<evidence type="ECO:0000313" key="4">
    <source>
        <dbReference type="Proteomes" id="UP000070700"/>
    </source>
</evidence>
<accession>A0A194WZ39</accession>
<dbReference type="GeneID" id="28829953"/>
<organism evidence="3 4">
    <name type="scientific">Mollisia scopiformis</name>
    <name type="common">Conifer needle endophyte fungus</name>
    <name type="synonym">Phialocephala scopiformis</name>
    <dbReference type="NCBI Taxonomy" id="149040"/>
    <lineage>
        <taxon>Eukaryota</taxon>
        <taxon>Fungi</taxon>
        <taxon>Dikarya</taxon>
        <taxon>Ascomycota</taxon>
        <taxon>Pezizomycotina</taxon>
        <taxon>Leotiomycetes</taxon>
        <taxon>Helotiales</taxon>
        <taxon>Mollisiaceae</taxon>
        <taxon>Mollisia</taxon>
    </lineage>
</organism>
<dbReference type="RefSeq" id="XP_018067576.1">
    <property type="nucleotide sequence ID" value="XM_018220227.1"/>
</dbReference>
<dbReference type="OrthoDB" id="5365701at2759"/>
<name>A0A194WZ39_MOLSC</name>
<evidence type="ECO:0000256" key="1">
    <source>
        <dbReference type="SAM" id="Coils"/>
    </source>
</evidence>
<reference evidence="3 4" key="1">
    <citation type="submission" date="2015-10" db="EMBL/GenBank/DDBJ databases">
        <title>Full genome of DAOMC 229536 Phialocephala scopiformis, a fungal endophyte of spruce producing the potent anti-insectan compound rugulosin.</title>
        <authorList>
            <consortium name="DOE Joint Genome Institute"/>
            <person name="Walker A.K."/>
            <person name="Frasz S.L."/>
            <person name="Seifert K.A."/>
            <person name="Miller J.D."/>
            <person name="Mondo S.J."/>
            <person name="Labutti K."/>
            <person name="Lipzen A."/>
            <person name="Dockter R."/>
            <person name="Kennedy M."/>
            <person name="Grigoriev I.V."/>
            <person name="Spatafora J.W."/>
        </authorList>
    </citation>
    <scope>NUCLEOTIDE SEQUENCE [LARGE SCALE GENOMIC DNA]</scope>
    <source>
        <strain evidence="3 4">CBS 120377</strain>
    </source>
</reference>
<dbReference type="InParanoid" id="A0A194WZ39"/>
<evidence type="ECO:0000313" key="3">
    <source>
        <dbReference type="EMBL" id="KUJ13221.1"/>
    </source>
</evidence>
<keyword evidence="1" id="KW-0175">Coiled coil</keyword>